<dbReference type="EMBL" id="ML979132">
    <property type="protein sequence ID" value="KAF1921841.1"/>
    <property type="molecule type" value="Genomic_DNA"/>
</dbReference>
<protein>
    <recommendedName>
        <fullName evidence="6">GPI anchored protein</fullName>
    </recommendedName>
</protein>
<keyword evidence="5" id="KW-1185">Reference proteome</keyword>
<keyword evidence="2" id="KW-1133">Transmembrane helix</keyword>
<dbReference type="OrthoDB" id="2426396at2759"/>
<evidence type="ECO:0000313" key="4">
    <source>
        <dbReference type="EMBL" id="KAF1921841.1"/>
    </source>
</evidence>
<feature type="chain" id="PRO_5025494841" description="GPI anchored protein" evidence="3">
    <location>
        <begin position="25"/>
        <end position="453"/>
    </location>
</feature>
<evidence type="ECO:0000256" key="2">
    <source>
        <dbReference type="SAM" id="Phobius"/>
    </source>
</evidence>
<keyword evidence="2" id="KW-0812">Transmembrane</keyword>
<dbReference type="Proteomes" id="UP000800096">
    <property type="component" value="Unassembled WGS sequence"/>
</dbReference>
<organism evidence="4 5">
    <name type="scientific">Ampelomyces quisqualis</name>
    <name type="common">Powdery mildew agent</name>
    <dbReference type="NCBI Taxonomy" id="50730"/>
    <lineage>
        <taxon>Eukaryota</taxon>
        <taxon>Fungi</taxon>
        <taxon>Dikarya</taxon>
        <taxon>Ascomycota</taxon>
        <taxon>Pezizomycotina</taxon>
        <taxon>Dothideomycetes</taxon>
        <taxon>Pleosporomycetidae</taxon>
        <taxon>Pleosporales</taxon>
        <taxon>Pleosporineae</taxon>
        <taxon>Phaeosphaeriaceae</taxon>
        <taxon>Ampelomyces</taxon>
    </lineage>
</organism>
<accession>A0A6A5R1C0</accession>
<feature type="transmembrane region" description="Helical" evidence="2">
    <location>
        <begin position="430"/>
        <end position="452"/>
    </location>
</feature>
<evidence type="ECO:0000313" key="5">
    <source>
        <dbReference type="Proteomes" id="UP000800096"/>
    </source>
</evidence>
<feature type="region of interest" description="Disordered" evidence="1">
    <location>
        <begin position="297"/>
        <end position="319"/>
    </location>
</feature>
<keyword evidence="3" id="KW-0732">Signal</keyword>
<dbReference type="PANTHER" id="PTHR39599:SF1">
    <property type="entry name" value="GPI-ANCHORED PROTEIN (EUROFUNG)"/>
    <property type="match status" value="1"/>
</dbReference>
<name>A0A6A5R1C0_AMPQU</name>
<sequence length="453" mass="46801">MYYSSLLSLPPAILLLLCATATCAEPQWPHNIPKHLRYFPEDELQVKRGLEVKERLKHERPVGVKKMSFDEGEMFMLDNWIFASDIERRSEASEYGNDTFQAQSPLRPLVEEDFFARMRIRAALSKRQFACPTGTNSCSFIGAPDVCCSTSSTCINVENSPGVGSVGCCPTGQRCAGSISCDTANGFSSCPDAPNGGCCLPGFRCNGIGCVAEGTSTTYVQPSSSPPPPPSSTAVIIVPTTTSATPTPTPTPSTTSAYTCSTGYFSCAASLGGGCCQNGRTCATGASCLGDSPSSTQAPSAPIRPTSGSATPSASSSDDVCPTGFYVCSAYYPSGCCRVGRDCQTTGSCALPTSTILNTNGVVIVAPTGASVATNAAPQDGSCPSAWFSCAADRGGNCCPNGYECGEQCTATASGQSGVSQKVAPSSATFVPAVMIWMMASASFAVGVAMLVF</sequence>
<evidence type="ECO:0008006" key="6">
    <source>
        <dbReference type="Google" id="ProtNLM"/>
    </source>
</evidence>
<proteinExistence type="predicted"/>
<dbReference type="PANTHER" id="PTHR39599">
    <property type="entry name" value="GPI-ANCHORED PROTEIN (EUROFUNG)-RELATED-RELATED"/>
    <property type="match status" value="1"/>
</dbReference>
<keyword evidence="2" id="KW-0472">Membrane</keyword>
<reference evidence="4" key="1">
    <citation type="journal article" date="2020" name="Stud. Mycol.">
        <title>101 Dothideomycetes genomes: a test case for predicting lifestyles and emergence of pathogens.</title>
        <authorList>
            <person name="Haridas S."/>
            <person name="Albert R."/>
            <person name="Binder M."/>
            <person name="Bloem J."/>
            <person name="Labutti K."/>
            <person name="Salamov A."/>
            <person name="Andreopoulos B."/>
            <person name="Baker S."/>
            <person name="Barry K."/>
            <person name="Bills G."/>
            <person name="Bluhm B."/>
            <person name="Cannon C."/>
            <person name="Castanera R."/>
            <person name="Culley D."/>
            <person name="Daum C."/>
            <person name="Ezra D."/>
            <person name="Gonzalez J."/>
            <person name="Henrissat B."/>
            <person name="Kuo A."/>
            <person name="Liang C."/>
            <person name="Lipzen A."/>
            <person name="Lutzoni F."/>
            <person name="Magnuson J."/>
            <person name="Mondo S."/>
            <person name="Nolan M."/>
            <person name="Ohm R."/>
            <person name="Pangilinan J."/>
            <person name="Park H.-J."/>
            <person name="Ramirez L."/>
            <person name="Alfaro M."/>
            <person name="Sun H."/>
            <person name="Tritt A."/>
            <person name="Yoshinaga Y."/>
            <person name="Zwiers L.-H."/>
            <person name="Turgeon B."/>
            <person name="Goodwin S."/>
            <person name="Spatafora J."/>
            <person name="Crous P."/>
            <person name="Grigoriev I."/>
        </authorList>
    </citation>
    <scope>NUCLEOTIDE SEQUENCE</scope>
    <source>
        <strain evidence="4">HMLAC05119</strain>
    </source>
</reference>
<feature type="signal peptide" evidence="3">
    <location>
        <begin position="1"/>
        <end position="24"/>
    </location>
</feature>
<feature type="compositionally biased region" description="Low complexity" evidence="1">
    <location>
        <begin position="305"/>
        <end position="319"/>
    </location>
</feature>
<evidence type="ECO:0000256" key="3">
    <source>
        <dbReference type="SAM" id="SignalP"/>
    </source>
</evidence>
<dbReference type="AlphaFoldDB" id="A0A6A5R1C0"/>
<gene>
    <name evidence="4" type="ORF">BDU57DRAFT_489995</name>
</gene>
<evidence type="ECO:0000256" key="1">
    <source>
        <dbReference type="SAM" id="MobiDB-lite"/>
    </source>
</evidence>